<comment type="catalytic activity">
    <reaction evidence="10 11">
        <text>UMP + ATP = UDP + ADP</text>
        <dbReference type="Rhea" id="RHEA:24400"/>
        <dbReference type="ChEBI" id="CHEBI:30616"/>
        <dbReference type="ChEBI" id="CHEBI:57865"/>
        <dbReference type="ChEBI" id="CHEBI:58223"/>
        <dbReference type="ChEBI" id="CHEBI:456216"/>
        <dbReference type="EC" id="2.7.4.22"/>
    </reaction>
</comment>
<dbReference type="PANTHER" id="PTHR42833">
    <property type="entry name" value="URIDYLATE KINASE"/>
    <property type="match status" value="1"/>
</dbReference>
<dbReference type="Pfam" id="PF00696">
    <property type="entry name" value="AA_kinase"/>
    <property type="match status" value="1"/>
</dbReference>
<comment type="activity regulation">
    <text evidence="11">Inhibited by UTP.</text>
</comment>
<name>A0A3L7JB59_9HYPH</name>
<dbReference type="AlphaFoldDB" id="A0A3L7JB59"/>
<evidence type="ECO:0000256" key="7">
    <source>
        <dbReference type="ARBA" id="ARBA00022777"/>
    </source>
</evidence>
<dbReference type="EC" id="2.7.4.22" evidence="11"/>
<dbReference type="InterPro" id="IPR001057">
    <property type="entry name" value="Glu/AcGlu_kinase"/>
</dbReference>
<feature type="binding site" evidence="11">
    <location>
        <position position="55"/>
    </location>
    <ligand>
        <name>UMP</name>
        <dbReference type="ChEBI" id="CHEBI:57865"/>
    </ligand>
</feature>
<accession>A0A3L7JB59</accession>
<evidence type="ECO:0000256" key="9">
    <source>
        <dbReference type="ARBA" id="ARBA00022975"/>
    </source>
</evidence>
<feature type="binding site" evidence="11">
    <location>
        <position position="75"/>
    </location>
    <ligand>
        <name>UMP</name>
        <dbReference type="ChEBI" id="CHEBI:57865"/>
    </ligand>
</feature>
<feature type="binding site" evidence="11">
    <location>
        <position position="172"/>
    </location>
    <ligand>
        <name>ATP</name>
        <dbReference type="ChEBI" id="CHEBI:30616"/>
    </ligand>
</feature>
<dbReference type="Gene3D" id="3.40.1160.10">
    <property type="entry name" value="Acetylglutamate kinase-like"/>
    <property type="match status" value="1"/>
</dbReference>
<sequence length="240" mass="25303">MADAPRYKRILLKASGEALMGQKAFGIDQDICKRLAEDVRTVWEQGVSVGIVIGGGNIFRGVQVANTGGDRVTGDHMGMLATVMNALALRTALRQAGVDCVVLSALAMEEICDSFTQRSTMAHLEAGRVVIFAAGTGNPFFTTDTAAALRAAEIGADVLLKATQVDGIYSADPQKNPDAERFDVISHENVLARGLRVMDTAAVAVARDSHIPIIVYSLLQEGGLAGVLSGEGRHTLVPAD</sequence>
<evidence type="ECO:0000256" key="5">
    <source>
        <dbReference type="ARBA" id="ARBA00022679"/>
    </source>
</evidence>
<dbReference type="RefSeq" id="WP_121644941.1">
    <property type="nucleotide sequence ID" value="NZ_RCWN01000001.1"/>
</dbReference>
<evidence type="ECO:0000259" key="12">
    <source>
        <dbReference type="Pfam" id="PF00696"/>
    </source>
</evidence>
<dbReference type="Proteomes" id="UP000281094">
    <property type="component" value="Unassembled WGS sequence"/>
</dbReference>
<keyword evidence="6 11" id="KW-0547">Nucleotide-binding</keyword>
<keyword evidence="14" id="KW-1185">Reference proteome</keyword>
<evidence type="ECO:0000313" key="14">
    <source>
        <dbReference type="Proteomes" id="UP000281094"/>
    </source>
</evidence>
<feature type="binding site" evidence="11">
    <location>
        <begin position="13"/>
        <end position="16"/>
    </location>
    <ligand>
        <name>ATP</name>
        <dbReference type="ChEBI" id="CHEBI:30616"/>
    </ligand>
</feature>
<dbReference type="SUPFAM" id="SSF53633">
    <property type="entry name" value="Carbamate kinase-like"/>
    <property type="match status" value="1"/>
</dbReference>
<dbReference type="HAMAP" id="MF_01220_B">
    <property type="entry name" value="PyrH_B"/>
    <property type="match status" value="1"/>
</dbReference>
<dbReference type="FunFam" id="3.40.1160.10:FF:000001">
    <property type="entry name" value="Uridylate kinase"/>
    <property type="match status" value="1"/>
</dbReference>
<protein>
    <recommendedName>
        <fullName evidence="11">Uridylate kinase</fullName>
        <shortName evidence="11">UK</shortName>
        <ecNumber evidence="11">2.7.4.22</ecNumber>
    </recommendedName>
    <alternativeName>
        <fullName evidence="11">Uridine monophosphate kinase</fullName>
        <shortName evidence="11">UMP kinase</shortName>
        <shortName evidence="11">UMPK</shortName>
    </alternativeName>
</protein>
<evidence type="ECO:0000256" key="6">
    <source>
        <dbReference type="ARBA" id="ARBA00022741"/>
    </source>
</evidence>
<evidence type="ECO:0000256" key="2">
    <source>
        <dbReference type="ARBA" id="ARBA00004791"/>
    </source>
</evidence>
<organism evidence="13 14">
    <name type="scientific">Notoacmeibacter ruber</name>
    <dbReference type="NCBI Taxonomy" id="2670375"/>
    <lineage>
        <taxon>Bacteria</taxon>
        <taxon>Pseudomonadati</taxon>
        <taxon>Pseudomonadota</taxon>
        <taxon>Alphaproteobacteria</taxon>
        <taxon>Hyphomicrobiales</taxon>
        <taxon>Notoacmeibacteraceae</taxon>
        <taxon>Notoacmeibacter</taxon>
    </lineage>
</organism>
<evidence type="ECO:0000256" key="4">
    <source>
        <dbReference type="ARBA" id="ARBA00022490"/>
    </source>
</evidence>
<evidence type="ECO:0000256" key="1">
    <source>
        <dbReference type="ARBA" id="ARBA00004496"/>
    </source>
</evidence>
<dbReference type="InterPro" id="IPR011817">
    <property type="entry name" value="Uridylate_kinase"/>
</dbReference>
<comment type="subunit">
    <text evidence="11">Homohexamer.</text>
</comment>
<reference evidence="13 14" key="1">
    <citation type="submission" date="2018-10" db="EMBL/GenBank/DDBJ databases">
        <title>Notoacmeibacter sp. M2BS9Y-3-1, whole genome shotgun sequence.</title>
        <authorList>
            <person name="Tuo L."/>
        </authorList>
    </citation>
    <scope>NUCLEOTIDE SEQUENCE [LARGE SCALE GENOMIC DNA]</scope>
    <source>
        <strain evidence="13 14">M2BS9Y-3-1</strain>
    </source>
</reference>
<dbReference type="CDD" id="cd04254">
    <property type="entry name" value="AAK_UMPK-PyrH-Ec"/>
    <property type="match status" value="1"/>
</dbReference>
<gene>
    <name evidence="11" type="primary">pyrH</name>
    <name evidence="13" type="ORF">D8780_06910</name>
</gene>
<evidence type="ECO:0000256" key="3">
    <source>
        <dbReference type="ARBA" id="ARBA00007614"/>
    </source>
</evidence>
<dbReference type="GO" id="GO:0033862">
    <property type="term" value="F:UMP kinase activity"/>
    <property type="evidence" value="ECO:0007669"/>
    <property type="project" value="UniProtKB-EC"/>
</dbReference>
<dbReference type="UniPathway" id="UPA00159">
    <property type="reaction ID" value="UER00275"/>
</dbReference>
<comment type="caution">
    <text evidence="11">Lacks conserved residue(s) required for the propagation of feature annotation.</text>
</comment>
<dbReference type="GO" id="GO:0044210">
    <property type="term" value="P:'de novo' CTP biosynthetic process"/>
    <property type="evidence" value="ECO:0007669"/>
    <property type="project" value="UniProtKB-UniRule"/>
</dbReference>
<feature type="domain" description="Aspartate/glutamate/uridylate kinase" evidence="12">
    <location>
        <begin position="8"/>
        <end position="216"/>
    </location>
</feature>
<comment type="function">
    <text evidence="11">Catalyzes the reversible phosphorylation of UMP to UDP.</text>
</comment>
<feature type="binding site" evidence="11">
    <location>
        <position position="169"/>
    </location>
    <ligand>
        <name>ATP</name>
        <dbReference type="ChEBI" id="CHEBI:30616"/>
    </ligand>
</feature>
<dbReference type="InterPro" id="IPR036393">
    <property type="entry name" value="AceGlu_kinase-like_sf"/>
</dbReference>
<dbReference type="GO" id="GO:0005524">
    <property type="term" value="F:ATP binding"/>
    <property type="evidence" value="ECO:0007669"/>
    <property type="project" value="UniProtKB-KW"/>
</dbReference>
<feature type="binding site" evidence="11">
    <location>
        <position position="164"/>
    </location>
    <ligand>
        <name>ATP</name>
        <dbReference type="ChEBI" id="CHEBI:30616"/>
    </ligand>
</feature>
<keyword evidence="8 11" id="KW-0067">ATP-binding</keyword>
<proteinExistence type="inferred from homology"/>
<comment type="subcellular location">
    <subcellularLocation>
        <location evidence="1 11">Cytoplasm</location>
    </subcellularLocation>
</comment>
<dbReference type="NCBIfam" id="TIGR02075">
    <property type="entry name" value="pyrH_bact"/>
    <property type="match status" value="1"/>
</dbReference>
<feature type="binding site" evidence="11">
    <location>
        <begin position="136"/>
        <end position="143"/>
    </location>
    <ligand>
        <name>UMP</name>
        <dbReference type="ChEBI" id="CHEBI:57865"/>
    </ligand>
</feature>
<comment type="caution">
    <text evidence="13">The sequence shown here is derived from an EMBL/GenBank/DDBJ whole genome shotgun (WGS) entry which is preliminary data.</text>
</comment>
<dbReference type="InterPro" id="IPR001048">
    <property type="entry name" value="Asp/Glu/Uridylate_kinase"/>
</dbReference>
<dbReference type="GO" id="GO:0005829">
    <property type="term" value="C:cytosol"/>
    <property type="evidence" value="ECO:0007669"/>
    <property type="project" value="TreeGrafter"/>
</dbReference>
<dbReference type="PIRSF" id="PIRSF005650">
    <property type="entry name" value="Uridylate_kin"/>
    <property type="match status" value="1"/>
</dbReference>
<comment type="similarity">
    <text evidence="3 11">Belongs to the UMP kinase family.</text>
</comment>
<dbReference type="PRINTS" id="PR00474">
    <property type="entry name" value="GLU5KINASE"/>
</dbReference>
<evidence type="ECO:0000256" key="8">
    <source>
        <dbReference type="ARBA" id="ARBA00022840"/>
    </source>
</evidence>
<keyword evidence="5 11" id="KW-0808">Transferase</keyword>
<feature type="binding site" evidence="11">
    <location>
        <position position="60"/>
    </location>
    <ligand>
        <name>ATP</name>
        <dbReference type="ChEBI" id="CHEBI:30616"/>
    </ligand>
</feature>
<feature type="binding site" evidence="11">
    <location>
        <position position="163"/>
    </location>
    <ligand>
        <name>ATP</name>
        <dbReference type="ChEBI" id="CHEBI:30616"/>
    </ligand>
</feature>
<dbReference type="InterPro" id="IPR015963">
    <property type="entry name" value="Uridylate_kinase_bac"/>
</dbReference>
<evidence type="ECO:0000256" key="11">
    <source>
        <dbReference type="HAMAP-Rule" id="MF_01220"/>
    </source>
</evidence>
<dbReference type="PANTHER" id="PTHR42833:SF4">
    <property type="entry name" value="URIDYLATE KINASE PUMPKIN, CHLOROPLASTIC"/>
    <property type="match status" value="1"/>
</dbReference>
<feature type="binding site" evidence="11">
    <location>
        <position position="56"/>
    </location>
    <ligand>
        <name>ATP</name>
        <dbReference type="ChEBI" id="CHEBI:30616"/>
    </ligand>
</feature>
<comment type="pathway">
    <text evidence="2 11">Pyrimidine metabolism; CTP biosynthesis via de novo pathway; UDP from UMP (UMPK route): step 1/1.</text>
</comment>
<evidence type="ECO:0000313" key="13">
    <source>
        <dbReference type="EMBL" id="RLQ87978.1"/>
    </source>
</evidence>
<dbReference type="GO" id="GO:0006225">
    <property type="term" value="P:UDP biosynthetic process"/>
    <property type="evidence" value="ECO:0007669"/>
    <property type="project" value="TreeGrafter"/>
</dbReference>
<keyword evidence="4 11" id="KW-0963">Cytoplasm</keyword>
<evidence type="ECO:0000256" key="10">
    <source>
        <dbReference type="ARBA" id="ARBA00047767"/>
    </source>
</evidence>
<dbReference type="EMBL" id="RCWN01000001">
    <property type="protein sequence ID" value="RLQ87978.1"/>
    <property type="molecule type" value="Genomic_DNA"/>
</dbReference>
<keyword evidence="7 11" id="KW-0418">Kinase</keyword>
<keyword evidence="9 11" id="KW-0665">Pyrimidine biosynthesis</keyword>